<evidence type="ECO:0000313" key="3">
    <source>
        <dbReference type="EMBL" id="PNW82704.1"/>
    </source>
</evidence>
<dbReference type="CDD" id="cd09992">
    <property type="entry name" value="HDAC_classII"/>
    <property type="match status" value="1"/>
</dbReference>
<dbReference type="PANTHER" id="PTHR10625:SF11">
    <property type="entry name" value="HISTONE DEACETYLASE 14, CHLOROPLASTIC"/>
    <property type="match status" value="1"/>
</dbReference>
<dbReference type="STRING" id="3055.A0A2K3DQ87"/>
<reference evidence="3 4" key="1">
    <citation type="journal article" date="2007" name="Science">
        <title>The Chlamydomonas genome reveals the evolution of key animal and plant functions.</title>
        <authorList>
            <person name="Merchant S.S."/>
            <person name="Prochnik S.E."/>
            <person name="Vallon O."/>
            <person name="Harris E.H."/>
            <person name="Karpowicz S.J."/>
            <person name="Witman G.B."/>
            <person name="Terry A."/>
            <person name="Salamov A."/>
            <person name="Fritz-Laylin L.K."/>
            <person name="Marechal-Drouard L."/>
            <person name="Marshall W.F."/>
            <person name="Qu L.H."/>
            <person name="Nelson D.R."/>
            <person name="Sanderfoot A.A."/>
            <person name="Spalding M.H."/>
            <person name="Kapitonov V.V."/>
            <person name="Ren Q."/>
            <person name="Ferris P."/>
            <person name="Lindquist E."/>
            <person name="Shapiro H."/>
            <person name="Lucas S.M."/>
            <person name="Grimwood J."/>
            <person name="Schmutz J."/>
            <person name="Cardol P."/>
            <person name="Cerutti H."/>
            <person name="Chanfreau G."/>
            <person name="Chen C.L."/>
            <person name="Cognat V."/>
            <person name="Croft M.T."/>
            <person name="Dent R."/>
            <person name="Dutcher S."/>
            <person name="Fernandez E."/>
            <person name="Fukuzawa H."/>
            <person name="Gonzalez-Ballester D."/>
            <person name="Gonzalez-Halphen D."/>
            <person name="Hallmann A."/>
            <person name="Hanikenne M."/>
            <person name="Hippler M."/>
            <person name="Inwood W."/>
            <person name="Jabbari K."/>
            <person name="Kalanon M."/>
            <person name="Kuras R."/>
            <person name="Lefebvre P.A."/>
            <person name="Lemaire S.D."/>
            <person name="Lobanov A.V."/>
            <person name="Lohr M."/>
            <person name="Manuell A."/>
            <person name="Meier I."/>
            <person name="Mets L."/>
            <person name="Mittag M."/>
            <person name="Mittelmeier T."/>
            <person name="Moroney J.V."/>
            <person name="Moseley J."/>
            <person name="Napoli C."/>
            <person name="Nedelcu A.M."/>
            <person name="Niyogi K."/>
            <person name="Novoselov S.V."/>
            <person name="Paulsen I.T."/>
            <person name="Pazour G."/>
            <person name="Purton S."/>
            <person name="Ral J.P."/>
            <person name="Riano-Pachon D.M."/>
            <person name="Riekhof W."/>
            <person name="Rymarquis L."/>
            <person name="Schroda M."/>
            <person name="Stern D."/>
            <person name="Umen J."/>
            <person name="Willows R."/>
            <person name="Wilson N."/>
            <person name="Zimmer S.L."/>
            <person name="Allmer J."/>
            <person name="Balk J."/>
            <person name="Bisova K."/>
            <person name="Chen C.J."/>
            <person name="Elias M."/>
            <person name="Gendler K."/>
            <person name="Hauser C."/>
            <person name="Lamb M.R."/>
            <person name="Ledford H."/>
            <person name="Long J.C."/>
            <person name="Minagawa J."/>
            <person name="Page M.D."/>
            <person name="Pan J."/>
            <person name="Pootakham W."/>
            <person name="Roje S."/>
            <person name="Rose A."/>
            <person name="Stahlberg E."/>
            <person name="Terauchi A.M."/>
            <person name="Yang P."/>
            <person name="Ball S."/>
            <person name="Bowler C."/>
            <person name="Dieckmann C.L."/>
            <person name="Gladyshev V.N."/>
            <person name="Green P."/>
            <person name="Jorgensen R."/>
            <person name="Mayfield S."/>
            <person name="Mueller-Roeber B."/>
            <person name="Rajamani S."/>
            <person name="Sayre R.T."/>
            <person name="Brokstein P."/>
            <person name="Dubchak I."/>
            <person name="Goodstein D."/>
            <person name="Hornick L."/>
            <person name="Huang Y.W."/>
            <person name="Jhaveri J."/>
            <person name="Luo Y."/>
            <person name="Martinez D."/>
            <person name="Ngau W.C."/>
            <person name="Otillar B."/>
            <person name="Poliakov A."/>
            <person name="Porter A."/>
            <person name="Szajkowski L."/>
            <person name="Werner G."/>
            <person name="Zhou K."/>
            <person name="Grigoriev I.V."/>
            <person name="Rokhsar D.S."/>
            <person name="Grossman A.R."/>
        </authorList>
    </citation>
    <scope>NUCLEOTIDE SEQUENCE [LARGE SCALE GENOMIC DNA]</scope>
    <source>
        <strain evidence="4">CC-503</strain>
        <strain evidence="3">CC-503 cw92 mt+</strain>
    </source>
</reference>
<dbReference type="Pfam" id="PF00850">
    <property type="entry name" value="Hist_deacetyl"/>
    <property type="match status" value="1"/>
</dbReference>
<dbReference type="EMBL" id="CM008967">
    <property type="protein sequence ID" value="PNW82704.1"/>
    <property type="molecule type" value="Genomic_DNA"/>
</dbReference>
<dbReference type="OrthoDB" id="424012at2759"/>
<accession>A0A2K3DQ87</accession>
<organism evidence="3 4">
    <name type="scientific">Chlamydomonas reinhardtii</name>
    <name type="common">Chlamydomonas smithii</name>
    <dbReference type="NCBI Taxonomy" id="3055"/>
    <lineage>
        <taxon>Eukaryota</taxon>
        <taxon>Viridiplantae</taxon>
        <taxon>Chlorophyta</taxon>
        <taxon>core chlorophytes</taxon>
        <taxon>Chlorophyceae</taxon>
        <taxon>CS clade</taxon>
        <taxon>Chlamydomonadales</taxon>
        <taxon>Chlamydomonadaceae</taxon>
        <taxon>Chlamydomonas</taxon>
    </lineage>
</organism>
<dbReference type="InterPro" id="IPR037138">
    <property type="entry name" value="His_deacetylse_dom_sf"/>
</dbReference>
<dbReference type="SUPFAM" id="SSF52768">
    <property type="entry name" value="Arginase/deacetylase"/>
    <property type="match status" value="1"/>
</dbReference>
<dbReference type="PRINTS" id="PR01270">
    <property type="entry name" value="HDASUPER"/>
</dbReference>
<dbReference type="InterPro" id="IPR023801">
    <property type="entry name" value="His_deacetylse_dom"/>
</dbReference>
<dbReference type="InterPro" id="IPR000286">
    <property type="entry name" value="HDACs"/>
</dbReference>
<dbReference type="Gramene" id="PNW82705">
    <property type="protein sequence ID" value="PNW82705"/>
    <property type="gene ID" value="CHLRE_06g290400v5"/>
</dbReference>
<dbReference type="Gene3D" id="3.40.800.20">
    <property type="entry name" value="Histone deacetylase domain"/>
    <property type="match status" value="1"/>
</dbReference>
<dbReference type="GO" id="GO:0004407">
    <property type="term" value="F:histone deacetylase activity"/>
    <property type="evidence" value="ECO:0000318"/>
    <property type="project" value="GO_Central"/>
</dbReference>
<dbReference type="GeneID" id="5721083"/>
<dbReference type="GO" id="GO:0005737">
    <property type="term" value="C:cytoplasm"/>
    <property type="evidence" value="ECO:0000318"/>
    <property type="project" value="GO_Central"/>
</dbReference>
<dbReference type="AlphaFoldDB" id="A0A2K3DQ87"/>
<dbReference type="RefSeq" id="XP_042924119.1">
    <property type="nucleotide sequence ID" value="XM_043063413.1"/>
</dbReference>
<feature type="region of interest" description="Disordered" evidence="1">
    <location>
        <begin position="78"/>
        <end position="130"/>
    </location>
</feature>
<dbReference type="PANTHER" id="PTHR10625">
    <property type="entry name" value="HISTONE DEACETYLASE HDAC1-RELATED"/>
    <property type="match status" value="1"/>
</dbReference>
<protein>
    <recommendedName>
        <fullName evidence="2">Histone deacetylase domain-containing protein</fullName>
    </recommendedName>
</protein>
<dbReference type="RefSeq" id="XP_042924118.1">
    <property type="nucleotide sequence ID" value="XM_043063412.1"/>
</dbReference>
<dbReference type="EMBL" id="CM008967">
    <property type="protein sequence ID" value="PNW82705.1"/>
    <property type="molecule type" value="Genomic_DNA"/>
</dbReference>
<dbReference type="GO" id="GO:0000118">
    <property type="term" value="C:histone deacetylase complex"/>
    <property type="evidence" value="ECO:0000318"/>
    <property type="project" value="GO_Central"/>
</dbReference>
<feature type="compositionally biased region" description="Low complexity" evidence="1">
    <location>
        <begin position="198"/>
        <end position="208"/>
    </location>
</feature>
<evidence type="ECO:0000313" key="4">
    <source>
        <dbReference type="Proteomes" id="UP000006906"/>
    </source>
</evidence>
<dbReference type="KEGG" id="cre:CHLRE_06g290400v5"/>
<dbReference type="InterPro" id="IPR023696">
    <property type="entry name" value="Ureohydrolase_dom_sf"/>
</dbReference>
<gene>
    <name evidence="3" type="ORF">CHLRE_06g290400v5</name>
</gene>
<name>A0A2K3DQ87_CHLRE</name>
<dbReference type="PaxDb" id="3055-EDP01653"/>
<dbReference type="Gramene" id="PNW82704">
    <property type="protein sequence ID" value="PNW82704"/>
    <property type="gene ID" value="CHLRE_06g290400v5"/>
</dbReference>
<reference evidence="3" key="2">
    <citation type="submission" date="2017-07" db="EMBL/GenBank/DDBJ databases">
        <title>WGS assembly of Chlamydomonas reinhardtii.</title>
        <authorList>
            <consortium name="Chlamydomonas Annotation Team"/>
            <consortium name="JGI Annotation Team"/>
            <person name="Merchant S.S."/>
            <person name="Prochnik S.E."/>
            <person name="Vallon O."/>
            <person name="Harris E.H."/>
            <person name="Karpowicz S.J."/>
            <person name="Witman G.B."/>
            <person name="Terry A."/>
            <person name="Salamov A."/>
            <person name="Fritz-Laylin L.K."/>
            <person name="Marechal-Drouard L."/>
            <person name="Marshall W.F."/>
            <person name="Qu L.H."/>
            <person name="Nelson D.R."/>
            <person name="Sanderfoot A.A."/>
            <person name="Spalding M.H."/>
            <person name="Kapitonov V.V."/>
            <person name="Ren Q."/>
            <person name="Ferris P."/>
            <person name="Lindquist E."/>
            <person name="Shapiro H."/>
            <person name="Lucas S.M."/>
            <person name="Grimwood J."/>
            <person name="Schmutz J."/>
            <person name="Grigoriev I.V."/>
            <person name="Rokhsar D.S."/>
        </authorList>
    </citation>
    <scope>NUCLEOTIDE SEQUENCE</scope>
    <source>
        <strain evidence="3">CC-503 cw92 mt+</strain>
    </source>
</reference>
<evidence type="ECO:0000256" key="1">
    <source>
        <dbReference type="SAM" id="MobiDB-lite"/>
    </source>
</evidence>
<feature type="compositionally biased region" description="Gly residues" evidence="1">
    <location>
        <begin position="209"/>
        <end position="221"/>
    </location>
</feature>
<feature type="region of interest" description="Disordered" evidence="1">
    <location>
        <begin position="185"/>
        <end position="231"/>
    </location>
</feature>
<feature type="domain" description="Histone deacetylase" evidence="2">
    <location>
        <begin position="121"/>
        <end position="422"/>
    </location>
</feature>
<dbReference type="OMA" id="KASACIC"/>
<keyword evidence="4" id="KW-1185">Reference proteome</keyword>
<evidence type="ECO:0000259" key="2">
    <source>
        <dbReference type="Pfam" id="PF00850"/>
    </source>
</evidence>
<dbReference type="GO" id="GO:0040029">
    <property type="term" value="P:epigenetic regulation of gene expression"/>
    <property type="evidence" value="ECO:0000318"/>
    <property type="project" value="GO_Central"/>
</dbReference>
<dbReference type="Proteomes" id="UP000006906">
    <property type="component" value="Chromosome 6"/>
</dbReference>
<sequence length="490" mass="51889">MPILTWSPKFGWRRGSRQLSAARLVSSATKHARDRAGVPERHGVVVCIDHGANGHAKDGHPECPARLEAVVGALRVLTGPPAGGLNPRAPGAGKQHRHGPPGNPPLEPAVEWRRHSASSSSSGRLATDEELGRVHPPAYLAAVRSACSKLTEAKLIDDSTYLSPGSFEECARSTGALLDLLDQLLVSPSPEPPGSGGRTSSTTSTSSSGLGGRGSNSGGSGPCRPPPAAGFALVRPPGHHVLPSRPMGFGVFNTIAVAARYARERHGVERVLIVDFDVHHGNGTQEVFYDDPNTLYISTHQAGLWPYTGKAKEVGAGAGRGATINIPLPGGSGDQAMARAWSRVVLPAAERFRPQLVLVSAGYDAHWRDPLAAMQLTAGTYHWMCAELAELSKRWCPGRLALVLEGGYHAPSLAESVAASLCGLLLLPPPGPLPAEQQEQCVLHRDDDDSCHRRASAVMLPPPGPRELYEEPLARVDVVLEEVCQLHGLL</sequence>
<dbReference type="FunCoup" id="A0A2K3DQ87">
    <property type="interactions" value="573"/>
</dbReference>
<dbReference type="ExpressionAtlas" id="A0A2K3DQ87">
    <property type="expression patterns" value="baseline and differential"/>
</dbReference>
<proteinExistence type="predicted"/>